<sequence>MNQNYLSGFFFPAVAGLFFFMKRHDDEGTHVETHIAAPVYAADASGLTGVARYLESQRRLLEADKEEAESLEEQRNTQVITGVAKYLEKAQQTPVSGVTRYMLKKSLAEKNAPKPAAKLQLTGVAKYLSNQKDAPVLSGVAKYLKKQESLPPATKVAKYMAKQALAAKQAKPAVIHIELTGVEKYLKQQEDLPQLSKVAKYMRKQALLAKLEKPAAVAKPKLTGVAKYLQNQDSLPKISRVTKYMARQALANKNKIEMIETGVDKYMRNRA</sequence>
<dbReference type="Proteomes" id="UP000237423">
    <property type="component" value="Unassembled WGS sequence"/>
</dbReference>
<reference evidence="1 2" key="1">
    <citation type="submission" date="2017-11" db="EMBL/GenBank/DDBJ databases">
        <title>Draft Genome Sequence of Methylobacter psychrotolerans Sph1T, an Obligate Methanotroph from Low-Temperature Environments.</title>
        <authorList>
            <person name="Oshkin I.Y."/>
            <person name="Miroshnikov K."/>
            <person name="Belova S.E."/>
            <person name="Korzhenkov A."/>
            <person name="Toshchakov S.V."/>
            <person name="Dedysh S.N."/>
        </authorList>
    </citation>
    <scope>NUCLEOTIDE SEQUENCE [LARGE SCALE GENOMIC DNA]</scope>
    <source>
        <strain evidence="1 2">Sph1</strain>
    </source>
</reference>
<dbReference type="AlphaFoldDB" id="A0A2S5CPE4"/>
<dbReference type="EMBL" id="PGFZ01000002">
    <property type="protein sequence ID" value="POZ52658.1"/>
    <property type="molecule type" value="Genomic_DNA"/>
</dbReference>
<dbReference type="RefSeq" id="WP_146054521.1">
    <property type="nucleotide sequence ID" value="NZ_PGFZ01000002.1"/>
</dbReference>
<gene>
    <name evidence="1" type="ORF">AADEFJLK_01262</name>
</gene>
<evidence type="ECO:0000313" key="1">
    <source>
        <dbReference type="EMBL" id="POZ52658.1"/>
    </source>
</evidence>
<accession>A0A2S5CPE4</accession>
<evidence type="ECO:0000313" key="2">
    <source>
        <dbReference type="Proteomes" id="UP000237423"/>
    </source>
</evidence>
<comment type="caution">
    <text evidence="1">The sequence shown here is derived from an EMBL/GenBank/DDBJ whole genome shotgun (WGS) entry which is preliminary data.</text>
</comment>
<name>A0A2S5CPE4_9GAMM</name>
<protein>
    <submittedName>
        <fullName evidence="1">Uncharacterized protein</fullName>
    </submittedName>
</protein>
<proteinExistence type="predicted"/>
<organism evidence="1 2">
    <name type="scientific">Methylovulum psychrotolerans</name>
    <dbReference type="NCBI Taxonomy" id="1704499"/>
    <lineage>
        <taxon>Bacteria</taxon>
        <taxon>Pseudomonadati</taxon>
        <taxon>Pseudomonadota</taxon>
        <taxon>Gammaproteobacteria</taxon>
        <taxon>Methylococcales</taxon>
        <taxon>Methylococcaceae</taxon>
        <taxon>Methylovulum</taxon>
    </lineage>
</organism>